<dbReference type="PANTHER" id="PTHR47950">
    <property type="entry name" value="CYTOCHROME P450, FAMILY 76, SUBFAMILY C, POLYPEPTIDE 5-RELATED"/>
    <property type="match status" value="1"/>
</dbReference>
<sequence>MEFISQSLVTERVTLYYPILLLMSLLLLTFKYFSSSSTVPPGPKRWPIIGNILQMGEKPHLTLTRYAKIYGPLISVRLGMQTLVVGSSKAAAEEILRTHDRVLSGRYVPRAFGGNRPEIDTISMGWTSECNGRWTYLRTICRSELFSGKALESQACLREKKVMEMVSFLRKKEGKVVKIGEVVFNTVFNVLSNVLVSRDFVSLEEEMTNGGIKELIRSGMEAASAINISDFYPFLAIFDLQRLKKKVEEVTLQLFSMWDPIIKERRERREEDATKKQDFLDAMLLNAFTDDQINQMLMELITAGTDTSTSTVEWTMAELIKNPKYMKGVQEELEREIHNKLVQESDLSKLHFLQACVKEALRLHPPAPFLLPRRAPKSTEVDPNHMDMSDKFGVTLQKKEPLFLIPKLRM</sequence>
<feature type="transmembrane region" description="Helical" evidence="2">
    <location>
        <begin position="15"/>
        <end position="34"/>
    </location>
</feature>
<organism evidence="3 4">
    <name type="scientific">Dillenia turbinata</name>
    <dbReference type="NCBI Taxonomy" id="194707"/>
    <lineage>
        <taxon>Eukaryota</taxon>
        <taxon>Viridiplantae</taxon>
        <taxon>Streptophyta</taxon>
        <taxon>Embryophyta</taxon>
        <taxon>Tracheophyta</taxon>
        <taxon>Spermatophyta</taxon>
        <taxon>Magnoliopsida</taxon>
        <taxon>eudicotyledons</taxon>
        <taxon>Gunneridae</taxon>
        <taxon>Pentapetalae</taxon>
        <taxon>Dilleniales</taxon>
        <taxon>Dilleniaceae</taxon>
        <taxon>Dillenia</taxon>
    </lineage>
</organism>
<name>A0AAN8W7R3_9MAGN</name>
<dbReference type="InterPro" id="IPR002401">
    <property type="entry name" value="Cyt_P450_E_grp-I"/>
</dbReference>
<comment type="caution">
    <text evidence="3">The sequence shown here is derived from an EMBL/GenBank/DDBJ whole genome shotgun (WGS) entry which is preliminary data.</text>
</comment>
<keyword evidence="4" id="KW-1185">Reference proteome</keyword>
<evidence type="ECO:0000313" key="3">
    <source>
        <dbReference type="EMBL" id="KAK6947724.1"/>
    </source>
</evidence>
<dbReference type="PRINTS" id="PR00463">
    <property type="entry name" value="EP450I"/>
</dbReference>
<dbReference type="Gene3D" id="1.10.630.10">
    <property type="entry name" value="Cytochrome P450"/>
    <property type="match status" value="1"/>
</dbReference>
<accession>A0AAN8W7R3</accession>
<dbReference type="AlphaFoldDB" id="A0AAN8W7R3"/>
<dbReference type="GO" id="GO:0020037">
    <property type="term" value="F:heme binding"/>
    <property type="evidence" value="ECO:0007669"/>
    <property type="project" value="InterPro"/>
</dbReference>
<evidence type="ECO:0000256" key="1">
    <source>
        <dbReference type="ARBA" id="ARBA00010617"/>
    </source>
</evidence>
<keyword evidence="2" id="KW-0472">Membrane</keyword>
<comment type="similarity">
    <text evidence="1">Belongs to the cytochrome P450 family.</text>
</comment>
<gene>
    <name evidence="3" type="ORF">RJ641_001197</name>
</gene>
<keyword evidence="2" id="KW-1133">Transmembrane helix</keyword>
<reference evidence="3 4" key="1">
    <citation type="submission" date="2023-12" db="EMBL/GenBank/DDBJ databases">
        <title>A high-quality genome assembly for Dillenia turbinata (Dilleniales).</title>
        <authorList>
            <person name="Chanderbali A."/>
        </authorList>
    </citation>
    <scope>NUCLEOTIDE SEQUENCE [LARGE SCALE GENOMIC DNA]</scope>
    <source>
        <strain evidence="3">LSX21</strain>
        <tissue evidence="3">Leaf</tissue>
    </source>
</reference>
<dbReference type="PANTHER" id="PTHR47950:SF6">
    <property type="entry name" value="CYTOCHROME P450"/>
    <property type="match status" value="1"/>
</dbReference>
<dbReference type="PRINTS" id="PR00385">
    <property type="entry name" value="P450"/>
</dbReference>
<dbReference type="EMBL" id="JBAMMX010000001">
    <property type="protein sequence ID" value="KAK6947724.1"/>
    <property type="molecule type" value="Genomic_DNA"/>
</dbReference>
<proteinExistence type="inferred from homology"/>
<dbReference type="GO" id="GO:0016705">
    <property type="term" value="F:oxidoreductase activity, acting on paired donors, with incorporation or reduction of molecular oxygen"/>
    <property type="evidence" value="ECO:0007669"/>
    <property type="project" value="InterPro"/>
</dbReference>
<dbReference type="InterPro" id="IPR036396">
    <property type="entry name" value="Cyt_P450_sf"/>
</dbReference>
<dbReference type="GO" id="GO:0004497">
    <property type="term" value="F:monooxygenase activity"/>
    <property type="evidence" value="ECO:0007669"/>
    <property type="project" value="InterPro"/>
</dbReference>
<dbReference type="InterPro" id="IPR001128">
    <property type="entry name" value="Cyt_P450"/>
</dbReference>
<protein>
    <submittedName>
        <fullName evidence="3">Cytochrome P450</fullName>
    </submittedName>
</protein>
<dbReference type="Pfam" id="PF00067">
    <property type="entry name" value="p450"/>
    <property type="match status" value="1"/>
</dbReference>
<evidence type="ECO:0000313" key="4">
    <source>
        <dbReference type="Proteomes" id="UP001370490"/>
    </source>
</evidence>
<evidence type="ECO:0000256" key="2">
    <source>
        <dbReference type="SAM" id="Phobius"/>
    </source>
</evidence>
<keyword evidence="2" id="KW-0812">Transmembrane</keyword>
<dbReference type="SUPFAM" id="SSF48264">
    <property type="entry name" value="Cytochrome P450"/>
    <property type="match status" value="1"/>
</dbReference>
<dbReference type="Proteomes" id="UP001370490">
    <property type="component" value="Unassembled WGS sequence"/>
</dbReference>
<dbReference type="GO" id="GO:0005506">
    <property type="term" value="F:iron ion binding"/>
    <property type="evidence" value="ECO:0007669"/>
    <property type="project" value="InterPro"/>
</dbReference>